<dbReference type="PROSITE" id="PS51144">
    <property type="entry name" value="ALPHA_CA_2"/>
    <property type="match status" value="1"/>
</dbReference>
<proteinExistence type="inferred from homology"/>
<dbReference type="SUPFAM" id="SSF51069">
    <property type="entry name" value="Carbonic anhydrase"/>
    <property type="match status" value="1"/>
</dbReference>
<keyword evidence="8" id="KW-0677">Repeat</keyword>
<keyword evidence="10" id="KW-0106">Calcium</keyword>
<evidence type="ECO:0000256" key="8">
    <source>
        <dbReference type="ARBA" id="ARBA00022737"/>
    </source>
</evidence>
<evidence type="ECO:0000256" key="2">
    <source>
        <dbReference type="ARBA" id="ARBA00004498"/>
    </source>
</evidence>
<dbReference type="EC" id="4.2.1.1" evidence="4 14"/>
<comment type="subcellular location">
    <subcellularLocation>
        <location evidence="2">Secreted</location>
        <location evidence="2">Extracellular space</location>
        <location evidence="2">Extracellular matrix</location>
    </subcellularLocation>
</comment>
<dbReference type="Proteomes" id="UP001634394">
    <property type="component" value="Unassembled WGS sequence"/>
</dbReference>
<evidence type="ECO:0000256" key="13">
    <source>
        <dbReference type="ARBA" id="ARBA00048348"/>
    </source>
</evidence>
<evidence type="ECO:0000256" key="6">
    <source>
        <dbReference type="ARBA" id="ARBA00022530"/>
    </source>
</evidence>
<sequence>MTFLFKFLPRVSFYNLPHGVIEDDIWPHTWVKSFPIAAGTRQSPVNISVKKSVYDENLESNPIQIVYLPETNMAVVNSGHSIMANATEQSVISGGPLSGTYRLQQFHLHWGATDDIGSEHTIHGRCYSAELHLVHFNSDKYKTFADAMDKPDGLAVLGVMVKIDKEHAGFKSITDVASKVSHKGQSTKLSKRFDPGCLLPVDTLSYWTYPGSLTTPPLYESVTWIIFSKPISISKEQIKALRSLKDEEHDGKRIVNNYRPPLPLGDRKIRCSYAGES</sequence>
<evidence type="ECO:0000256" key="3">
    <source>
        <dbReference type="ARBA" id="ARBA00010718"/>
    </source>
</evidence>
<evidence type="ECO:0000313" key="17">
    <source>
        <dbReference type="Proteomes" id="UP001634394"/>
    </source>
</evidence>
<comment type="cofactor">
    <cofactor evidence="1 14">
        <name>Zn(2+)</name>
        <dbReference type="ChEBI" id="CHEBI:29105"/>
    </cofactor>
</comment>
<dbReference type="CDD" id="cd00326">
    <property type="entry name" value="alpha_CA"/>
    <property type="match status" value="1"/>
</dbReference>
<dbReference type="AlphaFoldDB" id="A0ABD3VE61"/>
<evidence type="ECO:0000256" key="14">
    <source>
        <dbReference type="RuleBase" id="RU367011"/>
    </source>
</evidence>
<evidence type="ECO:0000256" key="12">
    <source>
        <dbReference type="ARBA" id="ARBA00023239"/>
    </source>
</evidence>
<evidence type="ECO:0000256" key="4">
    <source>
        <dbReference type="ARBA" id="ARBA00012925"/>
    </source>
</evidence>
<dbReference type="InterPro" id="IPR023561">
    <property type="entry name" value="Carbonic_anhydrase_a-class"/>
</dbReference>
<dbReference type="PANTHER" id="PTHR18952:SF141">
    <property type="entry name" value="CARBONIC ANHYDRASE"/>
    <property type="match status" value="1"/>
</dbReference>
<dbReference type="GO" id="GO:0008270">
    <property type="term" value="F:zinc ion binding"/>
    <property type="evidence" value="ECO:0007669"/>
    <property type="project" value="UniProtKB-UniRule"/>
</dbReference>
<evidence type="ECO:0000313" key="16">
    <source>
        <dbReference type="EMBL" id="KAL3859879.1"/>
    </source>
</evidence>
<evidence type="ECO:0000256" key="1">
    <source>
        <dbReference type="ARBA" id="ARBA00001947"/>
    </source>
</evidence>
<evidence type="ECO:0000259" key="15">
    <source>
        <dbReference type="PROSITE" id="PS51144"/>
    </source>
</evidence>
<dbReference type="InterPro" id="IPR001148">
    <property type="entry name" value="CA_dom"/>
</dbReference>
<dbReference type="InterPro" id="IPR036398">
    <property type="entry name" value="CA_dom_sf"/>
</dbReference>
<dbReference type="InterPro" id="IPR018338">
    <property type="entry name" value="Carbonic_anhydrase_a-class_CS"/>
</dbReference>
<evidence type="ECO:0000256" key="10">
    <source>
        <dbReference type="ARBA" id="ARBA00022837"/>
    </source>
</evidence>
<accession>A0ABD3VE61</accession>
<dbReference type="EMBL" id="JBJQND010000012">
    <property type="protein sequence ID" value="KAL3859879.1"/>
    <property type="molecule type" value="Genomic_DNA"/>
</dbReference>
<keyword evidence="5" id="KW-0964">Secreted</keyword>
<organism evidence="16 17">
    <name type="scientific">Sinanodonta woodiana</name>
    <name type="common">Chinese pond mussel</name>
    <name type="synonym">Anodonta woodiana</name>
    <dbReference type="NCBI Taxonomy" id="1069815"/>
    <lineage>
        <taxon>Eukaryota</taxon>
        <taxon>Metazoa</taxon>
        <taxon>Spiralia</taxon>
        <taxon>Lophotrochozoa</taxon>
        <taxon>Mollusca</taxon>
        <taxon>Bivalvia</taxon>
        <taxon>Autobranchia</taxon>
        <taxon>Heteroconchia</taxon>
        <taxon>Palaeoheterodonta</taxon>
        <taxon>Unionida</taxon>
        <taxon>Unionoidea</taxon>
        <taxon>Unionidae</taxon>
        <taxon>Unioninae</taxon>
        <taxon>Sinanodonta</taxon>
    </lineage>
</organism>
<protein>
    <recommendedName>
        <fullName evidence="4 14">Carbonic anhydrase</fullName>
        <ecNumber evidence="4 14">4.2.1.1</ecNumber>
    </recommendedName>
</protein>
<dbReference type="GO" id="GO:0004089">
    <property type="term" value="F:carbonate dehydratase activity"/>
    <property type="evidence" value="ECO:0007669"/>
    <property type="project" value="UniProtKB-UniRule"/>
</dbReference>
<gene>
    <name evidence="16" type="ORF">ACJMK2_010067</name>
</gene>
<dbReference type="Gene3D" id="3.10.200.10">
    <property type="entry name" value="Alpha carbonic anhydrase"/>
    <property type="match status" value="1"/>
</dbReference>
<name>A0ABD3VE61_SINWO</name>
<keyword evidence="7 14" id="KW-0479">Metal-binding</keyword>
<dbReference type="PROSITE" id="PS00162">
    <property type="entry name" value="ALPHA_CA_1"/>
    <property type="match status" value="1"/>
</dbReference>
<keyword evidence="12 14" id="KW-0456">Lyase</keyword>
<evidence type="ECO:0000256" key="5">
    <source>
        <dbReference type="ARBA" id="ARBA00022525"/>
    </source>
</evidence>
<feature type="domain" description="Alpha-carbonic anhydrase" evidence="15">
    <location>
        <begin position="12"/>
        <end position="273"/>
    </location>
</feature>
<comment type="caution">
    <text evidence="16">The sequence shown here is derived from an EMBL/GenBank/DDBJ whole genome shotgun (WGS) entry which is preliminary data.</text>
</comment>
<comment type="similarity">
    <text evidence="3 14">Belongs to the alpha-carbonic anhydrase family.</text>
</comment>
<dbReference type="PANTHER" id="PTHR18952">
    <property type="entry name" value="CARBONIC ANHYDRASE"/>
    <property type="match status" value="1"/>
</dbReference>
<evidence type="ECO:0000256" key="11">
    <source>
        <dbReference type="ARBA" id="ARBA00023157"/>
    </source>
</evidence>
<dbReference type="Pfam" id="PF00194">
    <property type="entry name" value="Carb_anhydrase"/>
    <property type="match status" value="1"/>
</dbReference>
<evidence type="ECO:0000256" key="7">
    <source>
        <dbReference type="ARBA" id="ARBA00022723"/>
    </source>
</evidence>
<keyword evidence="17" id="KW-1185">Reference proteome</keyword>
<reference evidence="16 17" key="1">
    <citation type="submission" date="2024-11" db="EMBL/GenBank/DDBJ databases">
        <title>Chromosome-level genome assembly of the freshwater bivalve Anodonta woodiana.</title>
        <authorList>
            <person name="Chen X."/>
        </authorList>
    </citation>
    <scope>NUCLEOTIDE SEQUENCE [LARGE SCALE GENOMIC DNA]</scope>
    <source>
        <strain evidence="16">MN2024</strain>
        <tissue evidence="16">Gills</tissue>
    </source>
</reference>
<evidence type="ECO:0000256" key="9">
    <source>
        <dbReference type="ARBA" id="ARBA00022833"/>
    </source>
</evidence>
<dbReference type="SMART" id="SM01057">
    <property type="entry name" value="Carb_anhydrase"/>
    <property type="match status" value="1"/>
</dbReference>
<comment type="catalytic activity">
    <reaction evidence="13 14">
        <text>hydrogencarbonate + H(+) = CO2 + H2O</text>
        <dbReference type="Rhea" id="RHEA:10748"/>
        <dbReference type="ChEBI" id="CHEBI:15377"/>
        <dbReference type="ChEBI" id="CHEBI:15378"/>
        <dbReference type="ChEBI" id="CHEBI:16526"/>
        <dbReference type="ChEBI" id="CHEBI:17544"/>
        <dbReference type="EC" id="4.2.1.1"/>
    </reaction>
</comment>
<keyword evidence="6" id="KW-0272">Extracellular matrix</keyword>
<comment type="function">
    <text evidence="14">Reversible hydration of carbon dioxide.</text>
</comment>
<keyword evidence="9 14" id="KW-0862">Zinc</keyword>
<keyword evidence="11" id="KW-1015">Disulfide bond</keyword>